<evidence type="ECO:0000313" key="2">
    <source>
        <dbReference type="EMBL" id="WEW58333.1"/>
    </source>
</evidence>
<keyword evidence="3" id="KW-1185">Reference proteome</keyword>
<dbReference type="EMBL" id="CP120628">
    <property type="protein sequence ID" value="WEW58333.1"/>
    <property type="molecule type" value="Genomic_DNA"/>
</dbReference>
<feature type="compositionally biased region" description="Polar residues" evidence="1">
    <location>
        <begin position="1"/>
        <end position="10"/>
    </location>
</feature>
<sequence length="330" mass="36722">MARTKQTAAQRNKARGKAAPRRKTGDNRRNSRHSTLSNIGGDYHVGDDDDDNDYVDVPESDGDSEESAGGGLEEARVALRALQTAMERAEKKDNFAKEFEKRVRDEEKRLLEMLGREHARMQSDAEKFRSQVTSLLTSALAPSLSTTAKDGSGIRGEKEESGLLQAEVLMESNALYIASQTLLARSHALLKSYDKINGYLSNAKPLPNLAEQWEKDYAEVQRLIVVGGEAAAAEMEKLIVYDKTRGKEPCGRETKRMKKTKKRALEQDENLKMMLEMGRAEDDEGSSVSGKGGEEKQICGWGTVAHRLEKGLQVLIRALPEEGERKKKRV</sequence>
<feature type="compositionally biased region" description="Acidic residues" evidence="1">
    <location>
        <begin position="47"/>
        <end position="66"/>
    </location>
</feature>
<dbReference type="Proteomes" id="UP001219355">
    <property type="component" value="Chromosome 2"/>
</dbReference>
<protein>
    <submittedName>
        <fullName evidence="2">Uncharacterized protein</fullName>
    </submittedName>
</protein>
<accession>A0AAF0IIP3</accession>
<dbReference type="AlphaFoldDB" id="A0AAF0IIP3"/>
<evidence type="ECO:0000256" key="1">
    <source>
        <dbReference type="SAM" id="MobiDB-lite"/>
    </source>
</evidence>
<gene>
    <name evidence="2" type="ORF">PRK78_003801</name>
</gene>
<evidence type="ECO:0000313" key="3">
    <source>
        <dbReference type="Proteomes" id="UP001219355"/>
    </source>
</evidence>
<proteinExistence type="predicted"/>
<feature type="region of interest" description="Disordered" evidence="1">
    <location>
        <begin position="1"/>
        <end position="73"/>
    </location>
</feature>
<organism evidence="2 3">
    <name type="scientific">Emydomyces testavorans</name>
    <dbReference type="NCBI Taxonomy" id="2070801"/>
    <lineage>
        <taxon>Eukaryota</taxon>
        <taxon>Fungi</taxon>
        <taxon>Dikarya</taxon>
        <taxon>Ascomycota</taxon>
        <taxon>Pezizomycotina</taxon>
        <taxon>Eurotiomycetes</taxon>
        <taxon>Eurotiomycetidae</taxon>
        <taxon>Onygenales</taxon>
        <taxon>Nannizziopsiaceae</taxon>
        <taxon>Emydomyces</taxon>
    </lineage>
</organism>
<name>A0AAF0IIP3_9EURO</name>
<reference evidence="2" key="1">
    <citation type="submission" date="2023-03" db="EMBL/GenBank/DDBJ databases">
        <title>Emydomyces testavorans Genome Sequence.</title>
        <authorList>
            <person name="Hoyer L."/>
        </authorList>
    </citation>
    <scope>NUCLEOTIDE SEQUENCE</scope>
    <source>
        <strain evidence="2">16-2883</strain>
    </source>
</reference>
<feature type="compositionally biased region" description="Basic residues" evidence="1">
    <location>
        <begin position="12"/>
        <end position="22"/>
    </location>
</feature>